<accession>A0ABS2T508</accession>
<dbReference type="PANTHER" id="PTHR30273:SF2">
    <property type="entry name" value="PROTEIN FECR"/>
    <property type="match status" value="1"/>
</dbReference>
<protein>
    <submittedName>
        <fullName evidence="2">Transmembrane sensor</fullName>
    </submittedName>
</protein>
<sequence>MAERLRDDDGLWSEALDLLLRLQVDPDNHVARETAERWLARGEAHRRVWGEAVRLHELGGQALAARRAPQARAVSRRRVLAGGGAALAAGAAGAVVLPGAITLARADVATGVAERRQVTLPDGCPAELGPETALRYGFSENSRSVELLRGMAYFAPVAGARAFVASASGVKASTASAAFEIREEASVVTVAVERGLVEVSTEIRLGPGDWCALGDDGRLERGRTPVDRIAAWRQGLIFADSDTLASVAARVARWSAARVIIADASLGGERISGVFDPAAPLDALAAAVAPLGGSARAITPWLVVLSRF</sequence>
<keyword evidence="2" id="KW-0812">Transmembrane</keyword>
<evidence type="ECO:0000259" key="1">
    <source>
        <dbReference type="Pfam" id="PF04773"/>
    </source>
</evidence>
<dbReference type="InterPro" id="IPR006311">
    <property type="entry name" value="TAT_signal"/>
</dbReference>
<dbReference type="Proteomes" id="UP000758856">
    <property type="component" value="Unassembled WGS sequence"/>
</dbReference>
<name>A0ABS2T508_9HYPH</name>
<dbReference type="EMBL" id="JAFBCY010000002">
    <property type="protein sequence ID" value="MBM7851266.1"/>
    <property type="molecule type" value="Genomic_DNA"/>
</dbReference>
<dbReference type="Pfam" id="PF04773">
    <property type="entry name" value="FecR"/>
    <property type="match status" value="1"/>
</dbReference>
<dbReference type="PANTHER" id="PTHR30273">
    <property type="entry name" value="PERIPLASMIC SIGNAL SENSOR AND SIGMA FACTOR ACTIVATOR FECR-RELATED"/>
    <property type="match status" value="1"/>
</dbReference>
<dbReference type="Gene3D" id="2.60.120.1440">
    <property type="match status" value="1"/>
</dbReference>
<keyword evidence="3" id="KW-1185">Reference proteome</keyword>
<evidence type="ECO:0000313" key="2">
    <source>
        <dbReference type="EMBL" id="MBM7851266.1"/>
    </source>
</evidence>
<dbReference type="InterPro" id="IPR012373">
    <property type="entry name" value="Ferrdict_sens_TM"/>
</dbReference>
<proteinExistence type="predicted"/>
<dbReference type="PROSITE" id="PS51318">
    <property type="entry name" value="TAT"/>
    <property type="match status" value="1"/>
</dbReference>
<gene>
    <name evidence="2" type="ORF">JOD31_001491</name>
</gene>
<reference evidence="2 3" key="1">
    <citation type="submission" date="2021-01" db="EMBL/GenBank/DDBJ databases">
        <title>Genomic Encyclopedia of Type Strains, Phase IV (KMG-IV): sequencing the most valuable type-strain genomes for metagenomic binning, comparative biology and taxonomic classification.</title>
        <authorList>
            <person name="Goeker M."/>
        </authorList>
    </citation>
    <scope>NUCLEOTIDE SEQUENCE [LARGE SCALE GENOMIC DNA]</scope>
    <source>
        <strain evidence="2 3">DSM 6130</strain>
    </source>
</reference>
<comment type="caution">
    <text evidence="2">The sequence shown here is derived from an EMBL/GenBank/DDBJ whole genome shotgun (WGS) entry which is preliminary data.</text>
</comment>
<evidence type="ECO:0000313" key="3">
    <source>
        <dbReference type="Proteomes" id="UP000758856"/>
    </source>
</evidence>
<keyword evidence="2" id="KW-0472">Membrane</keyword>
<feature type="domain" description="FecR protein" evidence="1">
    <location>
        <begin position="107"/>
        <end position="198"/>
    </location>
</feature>
<dbReference type="PIRSF" id="PIRSF018266">
    <property type="entry name" value="FecR"/>
    <property type="match status" value="1"/>
</dbReference>
<organism evidence="2 3">
    <name type="scientific">Methylopila capsulata</name>
    <dbReference type="NCBI Taxonomy" id="61654"/>
    <lineage>
        <taxon>Bacteria</taxon>
        <taxon>Pseudomonadati</taxon>
        <taxon>Pseudomonadota</taxon>
        <taxon>Alphaproteobacteria</taxon>
        <taxon>Hyphomicrobiales</taxon>
        <taxon>Methylopilaceae</taxon>
        <taxon>Methylopila</taxon>
    </lineage>
</organism>
<dbReference type="InterPro" id="IPR006860">
    <property type="entry name" value="FecR"/>
</dbReference>
<dbReference type="RefSeq" id="WP_204949664.1">
    <property type="nucleotide sequence ID" value="NZ_BSFF01000001.1"/>
</dbReference>